<proteinExistence type="predicted"/>
<dbReference type="Proteomes" id="UP000800039">
    <property type="component" value="Unassembled WGS sequence"/>
</dbReference>
<gene>
    <name evidence="1" type="ORF">K460DRAFT_422530</name>
</gene>
<dbReference type="RefSeq" id="XP_040792675.1">
    <property type="nucleotide sequence ID" value="XM_040938176.1"/>
</dbReference>
<dbReference type="AlphaFoldDB" id="A0A9P4GQV2"/>
<evidence type="ECO:0000313" key="2">
    <source>
        <dbReference type="Proteomes" id="UP000800039"/>
    </source>
</evidence>
<reference evidence="1" key="1">
    <citation type="submission" date="2020-01" db="EMBL/GenBank/DDBJ databases">
        <authorList>
            <consortium name="DOE Joint Genome Institute"/>
            <person name="Haridas S."/>
            <person name="Albert R."/>
            <person name="Binder M."/>
            <person name="Bloem J."/>
            <person name="Labutti K."/>
            <person name="Salamov A."/>
            <person name="Andreopoulos B."/>
            <person name="Baker S.E."/>
            <person name="Barry K."/>
            <person name="Bills G."/>
            <person name="Bluhm B.H."/>
            <person name="Cannon C."/>
            <person name="Castanera R."/>
            <person name="Culley D.E."/>
            <person name="Daum C."/>
            <person name="Ezra D."/>
            <person name="Gonzalez J.B."/>
            <person name="Henrissat B."/>
            <person name="Kuo A."/>
            <person name="Liang C."/>
            <person name="Lipzen A."/>
            <person name="Lutzoni F."/>
            <person name="Magnuson J."/>
            <person name="Mondo S."/>
            <person name="Nolan M."/>
            <person name="Ohm R."/>
            <person name="Pangilinan J."/>
            <person name="Park H.-J."/>
            <person name="Ramirez L."/>
            <person name="Alfaro M."/>
            <person name="Sun H."/>
            <person name="Tritt A."/>
            <person name="Yoshinaga Y."/>
            <person name="Zwiers L.-H."/>
            <person name="Turgeon B.G."/>
            <person name="Goodwin S.B."/>
            <person name="Spatafora J.W."/>
            <person name="Crous P.W."/>
            <person name="Grigoriev I.V."/>
        </authorList>
    </citation>
    <scope>NUCLEOTIDE SEQUENCE</scope>
    <source>
        <strain evidence="1">CBS 394.84</strain>
    </source>
</reference>
<keyword evidence="2" id="KW-1185">Reference proteome</keyword>
<dbReference type="GeneID" id="63855426"/>
<protein>
    <submittedName>
        <fullName evidence="1">Uncharacterized protein</fullName>
    </submittedName>
</protein>
<name>A0A9P4GQV2_9PLEO</name>
<evidence type="ECO:0000313" key="1">
    <source>
        <dbReference type="EMBL" id="KAF1850112.1"/>
    </source>
</evidence>
<organism evidence="1 2">
    <name type="scientific">Cucurbitaria berberidis CBS 394.84</name>
    <dbReference type="NCBI Taxonomy" id="1168544"/>
    <lineage>
        <taxon>Eukaryota</taxon>
        <taxon>Fungi</taxon>
        <taxon>Dikarya</taxon>
        <taxon>Ascomycota</taxon>
        <taxon>Pezizomycotina</taxon>
        <taxon>Dothideomycetes</taxon>
        <taxon>Pleosporomycetidae</taxon>
        <taxon>Pleosporales</taxon>
        <taxon>Pleosporineae</taxon>
        <taxon>Cucurbitariaceae</taxon>
        <taxon>Cucurbitaria</taxon>
    </lineage>
</organism>
<comment type="caution">
    <text evidence="1">The sequence shown here is derived from an EMBL/GenBank/DDBJ whole genome shotgun (WGS) entry which is preliminary data.</text>
</comment>
<sequence length="221" mass="24959">MVLLAKPGTGISKPPLLPFGTFQVRKWFSVATYEDRFHFSSSWNRRKEAVDFVSPSEVIAWQSRSAPQKSGFRIITDNTTQKLAFLIMWYLEERRQAEQQLVSAYKRLLDNFRPCHSYWAPGLQYKLISQHQNSISGSQIVLGAQALPILPVLFQELKSSALDPAETDRYGRYQQEGPKDDFHIVTSGHVSILNVPFPGCLREACYIGLEHATPDGSATIA</sequence>
<dbReference type="EMBL" id="ML976614">
    <property type="protein sequence ID" value="KAF1850112.1"/>
    <property type="molecule type" value="Genomic_DNA"/>
</dbReference>
<accession>A0A9P4GQV2</accession>